<evidence type="ECO:0000256" key="7">
    <source>
        <dbReference type="ARBA" id="ARBA00022737"/>
    </source>
</evidence>
<dbReference type="PROSITE" id="PS00010">
    <property type="entry name" value="ASX_HYDROXYL"/>
    <property type="match status" value="6"/>
</dbReference>
<feature type="compositionally biased region" description="Low complexity" evidence="18">
    <location>
        <begin position="1121"/>
        <end position="1133"/>
    </location>
</feature>
<dbReference type="InterPro" id="IPR000742">
    <property type="entry name" value="EGF"/>
</dbReference>
<dbReference type="FunFam" id="2.10.25.10:FF:000039">
    <property type="entry name" value="Crumbs cell polarity complex component 1"/>
    <property type="match status" value="1"/>
</dbReference>
<evidence type="ECO:0000256" key="17">
    <source>
        <dbReference type="PROSITE-ProRule" id="PRU00076"/>
    </source>
</evidence>
<dbReference type="PROSITE" id="PS00022">
    <property type="entry name" value="EGF_1"/>
    <property type="match status" value="10"/>
</dbReference>
<organism evidence="22 23">
    <name type="scientific">Equus asinus</name>
    <name type="common">Donkey</name>
    <name type="synonym">Equus africanus asinus</name>
    <dbReference type="NCBI Taxonomy" id="9793"/>
    <lineage>
        <taxon>Eukaryota</taxon>
        <taxon>Metazoa</taxon>
        <taxon>Chordata</taxon>
        <taxon>Craniata</taxon>
        <taxon>Vertebrata</taxon>
        <taxon>Euteleostomi</taxon>
        <taxon>Mammalia</taxon>
        <taxon>Eutheria</taxon>
        <taxon>Laurasiatheria</taxon>
        <taxon>Perissodactyla</taxon>
        <taxon>Equidae</taxon>
        <taxon>Equus</taxon>
    </lineage>
</organism>
<dbReference type="InterPro" id="IPR051022">
    <property type="entry name" value="Notch_Cell-Fate_Det"/>
</dbReference>
<dbReference type="GO" id="GO:0045197">
    <property type="term" value="P:establishment or maintenance of epithelial cell apical/basal polarity"/>
    <property type="evidence" value="ECO:0007669"/>
    <property type="project" value="TreeGrafter"/>
</dbReference>
<feature type="domain" description="EGF-like" evidence="21">
    <location>
        <begin position="322"/>
        <end position="358"/>
    </location>
</feature>
<dbReference type="InterPro" id="IPR001791">
    <property type="entry name" value="Laminin_G"/>
</dbReference>
<dbReference type="Ensembl" id="ENSEAST00005054417.1">
    <property type="protein sequence ID" value="ENSEASP00005056357.1"/>
    <property type="gene ID" value="ENSEASG00005020846.2"/>
</dbReference>
<dbReference type="FunFam" id="2.10.25.10:FF:000501">
    <property type="entry name" value="Crumbs 2, cell polarity complex component"/>
    <property type="match status" value="1"/>
</dbReference>
<feature type="domain" description="EGF-like" evidence="21">
    <location>
        <begin position="69"/>
        <end position="108"/>
    </location>
</feature>
<keyword evidence="6 19" id="KW-0732">Signal</keyword>
<dbReference type="FunFam" id="2.10.25.10:FF:000339">
    <property type="entry name" value="Crumbs cell polarity complex component 2"/>
    <property type="match status" value="1"/>
</dbReference>
<keyword evidence="9" id="KW-1133">Transmembrane helix</keyword>
<reference evidence="22" key="3">
    <citation type="submission" date="2025-09" db="UniProtKB">
        <authorList>
            <consortium name="Ensembl"/>
        </authorList>
    </citation>
    <scope>IDENTIFICATION</scope>
</reference>
<comment type="subcellular location">
    <subcellularLocation>
        <location evidence="1">Apical cell membrane</location>
        <topology evidence="1">Single-pass type I membrane protein</topology>
    </subcellularLocation>
</comment>
<evidence type="ECO:0000256" key="9">
    <source>
        <dbReference type="ARBA" id="ARBA00022989"/>
    </source>
</evidence>
<comment type="caution">
    <text evidence="17">Lacks conserved residue(s) required for the propagation of feature annotation.</text>
</comment>
<dbReference type="Proteomes" id="UP000694387">
    <property type="component" value="Chromosome 10"/>
</dbReference>
<evidence type="ECO:0000313" key="23">
    <source>
        <dbReference type="Proteomes" id="UP000694387"/>
    </source>
</evidence>
<dbReference type="SMART" id="SM00282">
    <property type="entry name" value="LamG"/>
    <property type="match status" value="2"/>
</dbReference>
<keyword evidence="8" id="KW-0106">Calcium</keyword>
<feature type="disulfide bond" evidence="17">
    <location>
        <begin position="386"/>
        <end position="395"/>
    </location>
</feature>
<feature type="domain" description="EGF-like" evidence="21">
    <location>
        <begin position="607"/>
        <end position="643"/>
    </location>
</feature>
<feature type="signal peptide" evidence="19">
    <location>
        <begin position="1"/>
        <end position="30"/>
    </location>
</feature>
<feature type="domain" description="Laminin G" evidence="20">
    <location>
        <begin position="435"/>
        <end position="605"/>
    </location>
</feature>
<dbReference type="GO" id="GO:0016324">
    <property type="term" value="C:apical plasma membrane"/>
    <property type="evidence" value="ECO:0007669"/>
    <property type="project" value="UniProtKB-SubCell"/>
</dbReference>
<dbReference type="PROSITE" id="PS50026">
    <property type="entry name" value="EGF_3"/>
    <property type="match status" value="11"/>
</dbReference>
<evidence type="ECO:0000256" key="12">
    <source>
        <dbReference type="ARBA" id="ARBA00023180"/>
    </source>
</evidence>
<keyword evidence="12" id="KW-0325">Glycoprotein</keyword>
<feature type="domain" description="EGF-like" evidence="21">
    <location>
        <begin position="148"/>
        <end position="184"/>
    </location>
</feature>
<dbReference type="GO" id="GO:0007157">
    <property type="term" value="P:heterophilic cell-cell adhesion via plasma membrane cell adhesion molecules"/>
    <property type="evidence" value="ECO:0007669"/>
    <property type="project" value="TreeGrafter"/>
</dbReference>
<evidence type="ECO:0000313" key="22">
    <source>
        <dbReference type="Ensembl" id="ENSEASP00005056357.1"/>
    </source>
</evidence>
<evidence type="ECO:0000256" key="3">
    <source>
        <dbReference type="ARBA" id="ARBA00022475"/>
    </source>
</evidence>
<feature type="disulfide bond" evidence="17">
    <location>
        <begin position="174"/>
        <end position="183"/>
    </location>
</feature>
<evidence type="ECO:0000259" key="20">
    <source>
        <dbReference type="PROSITE" id="PS50025"/>
    </source>
</evidence>
<keyword evidence="13" id="KW-0306">Gastrulation</keyword>
<evidence type="ECO:0000256" key="4">
    <source>
        <dbReference type="ARBA" id="ARBA00022536"/>
    </source>
</evidence>
<feature type="chain" id="PRO_5040255025" description="Protein crumbs homolog 2" evidence="19">
    <location>
        <begin position="31"/>
        <end position="1154"/>
    </location>
</feature>
<dbReference type="PROSITE" id="PS01186">
    <property type="entry name" value="EGF_2"/>
    <property type="match status" value="7"/>
</dbReference>
<evidence type="ECO:0000256" key="14">
    <source>
        <dbReference type="ARBA" id="ARBA00060989"/>
    </source>
</evidence>
<reference evidence="22" key="2">
    <citation type="submission" date="2025-08" db="UniProtKB">
        <authorList>
            <consortium name="Ensembl"/>
        </authorList>
    </citation>
    <scope>IDENTIFICATION</scope>
</reference>
<dbReference type="FunFam" id="2.60.120.200:FF:000194">
    <property type="entry name" value="Crumbs cell polarity complex component 2"/>
    <property type="match status" value="1"/>
</dbReference>
<keyword evidence="11 17" id="KW-1015">Disulfide bond</keyword>
<sequence length="1154" mass="121835">MALARPWTRDPRPPASLLLLLPLLCTPALALLAGTAPSETLSTCASDPCAPGTECQATESGGYTCEPTEPRGCATQPCHHGALCVPQGPDPNGFRCYCVPGFQGPRCELDIDECASRPCHHGATCRNLADRYECHCPLGYAGVTCETEVDECASAPCLHGGSCLDGVGSYRCVCSPGYAGASCQLDLDECQSQPCAHGGVCHDLVNGFRCDCADTGYEGARCEQEVLECASEPCAHNASCLEGLGSFRCLCWPGYSGEQCEVDEDECAPGPCQHGGQCLQRSDPALYGGVQATFPGAFSFRHAAGFLCRCPPGFEGDDCAVDVDECASRPCFNGGRCQDLPNGFHCHCPDGYTGLTCQEDVDECLSEPCLHGGTCDDTVAGYICWCPEAWGGHDCSVKLTGCQGHTCPLVATCIPTFESGVHSYTCRCPPGTHGPFCGQNTTFSLVAGTPVRASVPAGGPLGLALRFRTTLPAGALATRTDTQDSLELALAGATLQATLWSHGNPVLILRLLDLALNDGHWHRVEVTLRLGVLELRLWHESCPARLCVASSPVAPAPTASVAPTPVWLCSAQLGGAAFAGCLQDVRVDGHLLLPEDLGENVLLGCERHDPCQPLPCAHGGTCVDLWTHFHCDCPRPYGGPTCADEVPAATFGLGGTLSSASFLLHQLPGPNLTVSFLLRTRESAGLLLQLANDSAASLTVFLREGQIWAEVLGSPALVLPGRWDDGLRHLVTLSFGSDQLPGLGQQVHVAGRLPPADTQPWGGPFRGCLQDLRLNGLHLPFFPLPLGNSSQPDELGSRQSWNLTMGCISEDMCSPDPCLNGGTCLVTWNDFHCTCPANVTGPTCAQQLWCPGQPCLPPATCEEVPDGFVCVSEATFREGPPVAFSGHNASSGRSLSGLSLAFRTRDSEAGLLRASAGAATAAAVWLAVRNGSLVAGVRSGRGLPGAVLPAPGPRVADGAWHRVRLAMERPGGRRVALAALAGQRGDAPGAARPGRGPGLPARHGRCPRPAGRELHRLLGPRGARRPPAAPGAPPARRGARLPRALLRLARGARPAPRLPGRARVCPLALPARRRLPRPLRRLRLRLRPRLGGPALRRPRRPLPLGALRPRPLPRAPRRPLRVPLPARPRGPALQVSCPARGVQPELHLHQGWPM</sequence>
<dbReference type="SUPFAM" id="SSF49899">
    <property type="entry name" value="Concanavalin A-like lectins/glucanases"/>
    <property type="match status" value="3"/>
</dbReference>
<feature type="domain" description="EGF-like" evidence="21">
    <location>
        <begin position="110"/>
        <end position="146"/>
    </location>
</feature>
<evidence type="ECO:0000256" key="11">
    <source>
        <dbReference type="ARBA" id="ARBA00023157"/>
    </source>
</evidence>
<feature type="domain" description="EGF-like" evidence="21">
    <location>
        <begin position="398"/>
        <end position="438"/>
    </location>
</feature>
<name>A0A9L0K1Z2_EQUAS</name>
<feature type="disulfide bond" evidence="17">
    <location>
        <begin position="428"/>
        <end position="437"/>
    </location>
</feature>
<dbReference type="FunFam" id="2.10.25.10:FF:000142">
    <property type="entry name" value="Crumbs cell polarity complex component 2"/>
    <property type="match status" value="1"/>
</dbReference>
<dbReference type="PANTHER" id="PTHR24049">
    <property type="entry name" value="CRUMBS FAMILY MEMBER"/>
    <property type="match status" value="1"/>
</dbReference>
<dbReference type="CDD" id="cd00054">
    <property type="entry name" value="EGF_CA"/>
    <property type="match status" value="10"/>
</dbReference>
<keyword evidence="10" id="KW-0472">Membrane</keyword>
<feature type="domain" description="EGF-like" evidence="21">
    <location>
        <begin position="263"/>
        <end position="320"/>
    </location>
</feature>
<feature type="disulfide bond" evidence="17">
    <location>
        <begin position="136"/>
        <end position="145"/>
    </location>
</feature>
<dbReference type="SMART" id="SM00181">
    <property type="entry name" value="EGF"/>
    <property type="match status" value="11"/>
</dbReference>
<evidence type="ECO:0000256" key="16">
    <source>
        <dbReference type="ARBA" id="ARBA00080891"/>
    </source>
</evidence>
<dbReference type="FunFam" id="2.10.25.10:FF:000411">
    <property type="entry name" value="Crumbs cell polarity complex component 2"/>
    <property type="match status" value="1"/>
</dbReference>
<dbReference type="PROSITE" id="PS01187">
    <property type="entry name" value="EGF_CA"/>
    <property type="match status" value="4"/>
</dbReference>
<evidence type="ECO:0000256" key="19">
    <source>
        <dbReference type="SAM" id="SignalP"/>
    </source>
</evidence>
<feature type="domain" description="EGF-like" evidence="21">
    <location>
        <begin position="186"/>
        <end position="223"/>
    </location>
</feature>
<dbReference type="AlphaFoldDB" id="A0A9L0K1Z2"/>
<evidence type="ECO:0000256" key="6">
    <source>
        <dbReference type="ARBA" id="ARBA00022729"/>
    </source>
</evidence>
<dbReference type="InterPro" id="IPR001881">
    <property type="entry name" value="EGF-like_Ca-bd_dom"/>
</dbReference>
<evidence type="ECO:0000256" key="13">
    <source>
        <dbReference type="ARBA" id="ARBA00023218"/>
    </source>
</evidence>
<dbReference type="InterPro" id="IPR000152">
    <property type="entry name" value="EGF-type_Asp/Asn_hydroxyl_site"/>
</dbReference>
<dbReference type="FunFam" id="2.10.25.10:FF:000109">
    <property type="entry name" value="Notch homolog 4, [Drosophila]"/>
    <property type="match status" value="1"/>
</dbReference>
<evidence type="ECO:0000256" key="10">
    <source>
        <dbReference type="ARBA" id="ARBA00023136"/>
    </source>
</evidence>
<dbReference type="FunFam" id="2.10.25.10:FF:000208">
    <property type="entry name" value="Crumbs 2, cell polarity complex component"/>
    <property type="match status" value="1"/>
</dbReference>
<evidence type="ECO:0000256" key="5">
    <source>
        <dbReference type="ARBA" id="ARBA00022692"/>
    </source>
</evidence>
<evidence type="ECO:0000256" key="1">
    <source>
        <dbReference type="ARBA" id="ARBA00004247"/>
    </source>
</evidence>
<dbReference type="CDD" id="cd00110">
    <property type="entry name" value="LamG"/>
    <property type="match status" value="1"/>
</dbReference>
<dbReference type="GeneTree" id="ENSGT00950000183101"/>
<evidence type="ECO:0000259" key="21">
    <source>
        <dbReference type="PROSITE" id="PS50026"/>
    </source>
</evidence>
<dbReference type="FunFam" id="2.10.25.10:FF:000559">
    <property type="entry name" value="Crumbs 2, cell polarity complex component"/>
    <property type="match status" value="1"/>
</dbReference>
<dbReference type="Pfam" id="PF00008">
    <property type="entry name" value="EGF"/>
    <property type="match status" value="8"/>
</dbReference>
<dbReference type="InterPro" id="IPR018097">
    <property type="entry name" value="EGF_Ca-bd_CS"/>
</dbReference>
<feature type="region of interest" description="Disordered" evidence="18">
    <location>
        <begin position="982"/>
        <end position="1041"/>
    </location>
</feature>
<dbReference type="FunFam" id="2.60.120.200:FF:000204">
    <property type="entry name" value="Crumbs cell polarity complex component 2"/>
    <property type="match status" value="1"/>
</dbReference>
<dbReference type="InterPro" id="IPR013320">
    <property type="entry name" value="ConA-like_dom_sf"/>
</dbReference>
<dbReference type="SMART" id="SM00179">
    <property type="entry name" value="EGF_CA"/>
    <property type="match status" value="10"/>
</dbReference>
<dbReference type="GO" id="GO:0007369">
    <property type="term" value="P:gastrulation"/>
    <property type="evidence" value="ECO:0007669"/>
    <property type="project" value="UniProtKB-KW"/>
</dbReference>
<keyword evidence="4 17" id="KW-0245">EGF-like domain</keyword>
<keyword evidence="23" id="KW-1185">Reference proteome</keyword>
<feature type="disulfide bond" evidence="17">
    <location>
        <begin position="251"/>
        <end position="260"/>
    </location>
</feature>
<dbReference type="Gene3D" id="2.60.120.200">
    <property type="match status" value="3"/>
</dbReference>
<protein>
    <recommendedName>
        <fullName evidence="15">Protein crumbs homolog 2</fullName>
    </recommendedName>
    <alternativeName>
        <fullName evidence="16">Crumbs-like protein 2</fullName>
    </alternativeName>
</protein>
<feature type="disulfide bond" evidence="17">
    <location>
        <begin position="633"/>
        <end position="642"/>
    </location>
</feature>
<keyword evidence="7" id="KW-0677">Repeat</keyword>
<feature type="disulfide bond" evidence="17">
    <location>
        <begin position="348"/>
        <end position="357"/>
    </location>
</feature>
<dbReference type="PRINTS" id="PR00010">
    <property type="entry name" value="EGFBLOOD"/>
</dbReference>
<feature type="domain" description="EGF-like" evidence="21">
    <location>
        <begin position="225"/>
        <end position="261"/>
    </location>
</feature>
<dbReference type="FunFam" id="2.10.25.10:FF:000282">
    <property type="entry name" value="Crumbs cell polarity complex component 2"/>
    <property type="match status" value="1"/>
</dbReference>
<reference evidence="22 23" key="1">
    <citation type="journal article" date="2020" name="Nat. Commun.">
        <title>Donkey genomes provide new insights into domestication and selection for coat color.</title>
        <authorList>
            <person name="Wang"/>
            <person name="C."/>
            <person name="Li"/>
            <person name="H."/>
            <person name="Guo"/>
            <person name="Y."/>
            <person name="Huang"/>
            <person name="J."/>
            <person name="Sun"/>
            <person name="Y."/>
            <person name="Min"/>
            <person name="J."/>
            <person name="Wang"/>
            <person name="J."/>
            <person name="Fang"/>
            <person name="X."/>
            <person name="Zhao"/>
            <person name="Z."/>
            <person name="Wang"/>
            <person name="S."/>
            <person name="Zhang"/>
            <person name="Y."/>
            <person name="Liu"/>
            <person name="Q."/>
            <person name="Jiang"/>
            <person name="Q."/>
            <person name="Wang"/>
            <person name="X."/>
            <person name="Guo"/>
            <person name="Y."/>
            <person name="Yang"/>
            <person name="C."/>
            <person name="Wang"/>
            <person name="Y."/>
            <person name="Tian"/>
            <person name="F."/>
            <person name="Zhuang"/>
            <person name="G."/>
            <person name="Fan"/>
            <person name="Y."/>
            <person name="Gao"/>
            <person name="Q."/>
            <person name="Li"/>
            <person name="Y."/>
            <person name="Ju"/>
            <person name="Z."/>
            <person name="Li"/>
            <person name="J."/>
            <person name="Li"/>
            <person name="R."/>
            <person name="Hou"/>
            <person name="M."/>
            <person name="Yang"/>
            <person name="G."/>
            <person name="Liu"/>
            <person name="G."/>
            <person name="Liu"/>
            <person name="W."/>
            <person name="Guo"/>
            <person name="J."/>
            <person name="Pan"/>
            <person name="S."/>
            <person name="Fan"/>
            <person name="G."/>
            <person name="Zhang"/>
            <person name="W."/>
            <person name="Zhang"/>
            <person name="R."/>
            <person name="Yu"/>
            <person name="J."/>
            <person name="Zhang"/>
            <person name="X."/>
            <person name="Yin"/>
            <person name="Q."/>
            <person name="Ji"/>
            <person name="C."/>
            <person name="Jin"/>
            <person name="Y."/>
            <person name="Yue"/>
            <person name="G."/>
            <person name="Liu"/>
            <person name="M."/>
            <person name="Xu"/>
            <person name="J."/>
            <person name="Liu"/>
            <person name="S."/>
            <person name="Jordana"/>
            <person name="J."/>
            <person name="Noce"/>
            <person name="A."/>
            <person name="Amills"/>
            <person name="M."/>
            <person name="Wu"/>
            <person name="D.D."/>
            <person name="Li"/>
            <person name="S."/>
            <person name="Zhou"/>
            <person name="X. and Zhong"/>
            <person name="J."/>
        </authorList>
    </citation>
    <scope>NUCLEOTIDE SEQUENCE [LARGE SCALE GENOMIC DNA]</scope>
</reference>
<keyword evidence="5" id="KW-0812">Transmembrane</keyword>
<dbReference type="Pfam" id="PF02210">
    <property type="entry name" value="Laminin_G_2"/>
    <property type="match status" value="1"/>
</dbReference>
<gene>
    <name evidence="22" type="primary">CRB2</name>
</gene>
<feature type="disulfide bond" evidence="17">
    <location>
        <begin position="98"/>
        <end position="107"/>
    </location>
</feature>
<proteinExistence type="inferred from homology"/>
<accession>A0A9L0K1Z2</accession>
<keyword evidence="3" id="KW-1003">Cell membrane</keyword>
<feature type="region of interest" description="Disordered" evidence="18">
    <location>
        <begin position="1090"/>
        <end position="1136"/>
    </location>
</feature>
<feature type="disulfide bond" evidence="17">
    <location>
        <begin position="310"/>
        <end position="319"/>
    </location>
</feature>
<comment type="similarity">
    <text evidence="14">Belongs to the Crumbs protein family.</text>
</comment>
<dbReference type="PROSITE" id="PS50025">
    <property type="entry name" value="LAM_G_DOMAIN"/>
    <property type="match status" value="1"/>
</dbReference>
<evidence type="ECO:0000256" key="8">
    <source>
        <dbReference type="ARBA" id="ARBA00022837"/>
    </source>
</evidence>
<dbReference type="Gene3D" id="2.10.25.10">
    <property type="entry name" value="Laminin"/>
    <property type="match status" value="10"/>
</dbReference>
<evidence type="ECO:0000256" key="15">
    <source>
        <dbReference type="ARBA" id="ARBA00072415"/>
    </source>
</evidence>
<feature type="domain" description="EGF-like" evidence="21">
    <location>
        <begin position="360"/>
        <end position="396"/>
    </location>
</feature>
<dbReference type="GO" id="GO:0005509">
    <property type="term" value="F:calcium ion binding"/>
    <property type="evidence" value="ECO:0007669"/>
    <property type="project" value="InterPro"/>
</dbReference>
<dbReference type="InterPro" id="IPR013032">
    <property type="entry name" value="EGF-like_CS"/>
</dbReference>
<evidence type="ECO:0000256" key="18">
    <source>
        <dbReference type="SAM" id="MobiDB-lite"/>
    </source>
</evidence>
<feature type="domain" description="EGF-like" evidence="21">
    <location>
        <begin position="809"/>
        <end position="845"/>
    </location>
</feature>
<evidence type="ECO:0000256" key="2">
    <source>
        <dbReference type="ARBA" id="ARBA00022473"/>
    </source>
</evidence>
<feature type="disulfide bond" evidence="17">
    <location>
        <begin position="835"/>
        <end position="844"/>
    </location>
</feature>
<keyword evidence="2" id="KW-0217">Developmental protein</keyword>
<dbReference type="SUPFAM" id="SSF57196">
    <property type="entry name" value="EGF/Laminin"/>
    <property type="match status" value="8"/>
</dbReference>
<dbReference type="Pfam" id="PF12661">
    <property type="entry name" value="hEGF"/>
    <property type="match status" value="1"/>
</dbReference>
<dbReference type="FunFam" id="2.10.25.10:FF:000122">
    <property type="entry name" value="Protein crumbs homolog 2"/>
    <property type="match status" value="1"/>
</dbReference>
<dbReference type="PANTHER" id="PTHR24049:SF22">
    <property type="entry name" value="DROSOPHILA CRUMBS HOMOLOG"/>
    <property type="match status" value="1"/>
</dbReference>
<dbReference type="GO" id="GO:0032991">
    <property type="term" value="C:protein-containing complex"/>
    <property type="evidence" value="ECO:0007669"/>
    <property type="project" value="UniProtKB-ARBA"/>
</dbReference>
<feature type="compositionally biased region" description="Low complexity" evidence="18">
    <location>
        <begin position="982"/>
        <end position="1001"/>
    </location>
</feature>